<dbReference type="PANTHER" id="PTHR23403">
    <property type="entry name" value="TREHALASE"/>
    <property type="match status" value="1"/>
</dbReference>
<feature type="chain" id="PRO_5027706403" description="Trehalase" evidence="8">
    <location>
        <begin position="35"/>
        <end position="530"/>
    </location>
</feature>
<dbReference type="PROSITE" id="PS00927">
    <property type="entry name" value="TREHALASE_1"/>
    <property type="match status" value="1"/>
</dbReference>
<evidence type="ECO:0000256" key="5">
    <source>
        <dbReference type="ARBA" id="ARBA00022801"/>
    </source>
</evidence>
<dbReference type="Pfam" id="PF01204">
    <property type="entry name" value="Trehalase"/>
    <property type="match status" value="1"/>
</dbReference>
<evidence type="ECO:0000256" key="8">
    <source>
        <dbReference type="SAM" id="SignalP"/>
    </source>
</evidence>
<dbReference type="GO" id="GO:0004555">
    <property type="term" value="F:alpha,alpha-trehalase activity"/>
    <property type="evidence" value="ECO:0007669"/>
    <property type="project" value="UniProtKB-EC"/>
</dbReference>
<evidence type="ECO:0000256" key="3">
    <source>
        <dbReference type="ARBA" id="ARBA00012757"/>
    </source>
</evidence>
<dbReference type="InterPro" id="IPR012341">
    <property type="entry name" value="6hp_glycosidase-like_sf"/>
</dbReference>
<keyword evidence="6 7" id="KW-0326">Glycosidase</keyword>
<comment type="catalytic activity">
    <reaction evidence="1 7">
        <text>alpha,alpha-trehalose + H2O = alpha-D-glucose + beta-D-glucose</text>
        <dbReference type="Rhea" id="RHEA:32675"/>
        <dbReference type="ChEBI" id="CHEBI:15377"/>
        <dbReference type="ChEBI" id="CHEBI:15903"/>
        <dbReference type="ChEBI" id="CHEBI:16551"/>
        <dbReference type="ChEBI" id="CHEBI:17925"/>
        <dbReference type="EC" id="3.2.1.28"/>
    </reaction>
</comment>
<proteinExistence type="inferred from homology"/>
<dbReference type="EMBL" id="CAJEWN010000372">
    <property type="protein sequence ID" value="CAD2180507.1"/>
    <property type="molecule type" value="Genomic_DNA"/>
</dbReference>
<evidence type="ECO:0000313" key="10">
    <source>
        <dbReference type="Proteomes" id="UP000580250"/>
    </source>
</evidence>
<keyword evidence="5 7" id="KW-0378">Hydrolase</keyword>
<protein>
    <recommendedName>
        <fullName evidence="4 7">Trehalase</fullName>
        <ecNumber evidence="3 7">3.2.1.28</ecNumber>
    </recommendedName>
    <alternativeName>
        <fullName evidence="7">Alpha-trehalose glucohydrolase</fullName>
    </alternativeName>
</protein>
<dbReference type="InterPro" id="IPR018232">
    <property type="entry name" value="Glyco_hydro_37_CS"/>
</dbReference>
<feature type="signal peptide" evidence="8">
    <location>
        <begin position="1"/>
        <end position="34"/>
    </location>
</feature>
<dbReference type="EC" id="3.2.1.28" evidence="3 7"/>
<dbReference type="PANTHER" id="PTHR23403:SF1">
    <property type="entry name" value="TREHALASE"/>
    <property type="match status" value="1"/>
</dbReference>
<dbReference type="Proteomes" id="UP000580250">
    <property type="component" value="Unassembled WGS sequence"/>
</dbReference>
<gene>
    <name evidence="9" type="ORF">MENT_LOCUS32585</name>
</gene>
<reference evidence="9 10" key="1">
    <citation type="submission" date="2020-08" db="EMBL/GenBank/DDBJ databases">
        <authorList>
            <person name="Koutsovoulos G."/>
            <person name="Danchin GJ E."/>
        </authorList>
    </citation>
    <scope>NUCLEOTIDE SEQUENCE [LARGE SCALE GENOMIC DNA]</scope>
</reference>
<evidence type="ECO:0000256" key="1">
    <source>
        <dbReference type="ARBA" id="ARBA00001576"/>
    </source>
</evidence>
<evidence type="ECO:0000256" key="7">
    <source>
        <dbReference type="RuleBase" id="RU361180"/>
    </source>
</evidence>
<keyword evidence="8" id="KW-0732">Signal</keyword>
<dbReference type="PRINTS" id="PR00744">
    <property type="entry name" value="GLHYDRLASE37"/>
</dbReference>
<evidence type="ECO:0000256" key="2">
    <source>
        <dbReference type="ARBA" id="ARBA00005615"/>
    </source>
</evidence>
<evidence type="ECO:0000256" key="6">
    <source>
        <dbReference type="ARBA" id="ARBA00023295"/>
    </source>
</evidence>
<dbReference type="Gene3D" id="1.50.10.10">
    <property type="match status" value="1"/>
</dbReference>
<dbReference type="GO" id="GO:0005993">
    <property type="term" value="P:trehalose catabolic process"/>
    <property type="evidence" value="ECO:0007669"/>
    <property type="project" value="TreeGrafter"/>
</dbReference>
<dbReference type="AlphaFoldDB" id="A0A6V7W002"/>
<evidence type="ECO:0000256" key="4">
    <source>
        <dbReference type="ARBA" id="ARBA00019905"/>
    </source>
</evidence>
<evidence type="ECO:0000313" key="9">
    <source>
        <dbReference type="EMBL" id="CAD2180507.1"/>
    </source>
</evidence>
<dbReference type="InterPro" id="IPR008928">
    <property type="entry name" value="6-hairpin_glycosidase_sf"/>
</dbReference>
<accession>A0A6V7W002</accession>
<sequence length="530" mass="61519">MGESTQHNIITQMRPQFLLLLLLSCILIISNSQASEHPKRLILNNNDNETPKIISKHSDDNSENSSDDSEILKNKSTIILPRPPFEEIEFSLKNVSNDLNIKDNLNSTGSVINSEDEKDVATNGIISCDLGDDTILEAKESIAVCSANSENWHIYCAGKLLEAVNYHQLLEENDSKEFVDRPLKRNASIVIEEFDKLFGENVSVHDIPKQNLSKFLEENFDHAGGELKECTPEDWTPVPAELERIKDDTLRSWAMELNSIWKDLCRVIPEEIKDTRDRHSLIYVKNPFIIPGGRFREFYYWDAYWIIKGLIVSGMTTSVRLMIENFLDIVDKFGFVPNGGRIYYAKRSQPPFLTMMVYEYFEATHDYDFIKKALPILEKATKTYRMFQYRVGCNVPRPESFCEDVRLVKQKTKVEDKRQIWRDLSSAAESGWDFSSRWMKNPEKPKLVDIETTNIVPVDLNAYICGNYEILSHLYLQLENNSKAFEYHTKHYEFRENFQKVFLYNMTEKQQAGTTTISERKITIKTFMLQ</sequence>
<comment type="caution">
    <text evidence="9">The sequence shown here is derived from an EMBL/GenBank/DDBJ whole genome shotgun (WGS) entry which is preliminary data.</text>
</comment>
<name>A0A6V7W002_MELEN</name>
<dbReference type="SUPFAM" id="SSF48208">
    <property type="entry name" value="Six-hairpin glycosidases"/>
    <property type="match status" value="1"/>
</dbReference>
<dbReference type="InterPro" id="IPR001661">
    <property type="entry name" value="Glyco_hydro_37"/>
</dbReference>
<comment type="similarity">
    <text evidence="2 7">Belongs to the glycosyl hydrolase 37 family.</text>
</comment>
<organism evidence="9 10">
    <name type="scientific">Meloidogyne enterolobii</name>
    <name type="common">Root-knot nematode worm</name>
    <name type="synonym">Meloidogyne mayaguensis</name>
    <dbReference type="NCBI Taxonomy" id="390850"/>
    <lineage>
        <taxon>Eukaryota</taxon>
        <taxon>Metazoa</taxon>
        <taxon>Ecdysozoa</taxon>
        <taxon>Nematoda</taxon>
        <taxon>Chromadorea</taxon>
        <taxon>Rhabditida</taxon>
        <taxon>Tylenchina</taxon>
        <taxon>Tylenchomorpha</taxon>
        <taxon>Tylenchoidea</taxon>
        <taxon>Meloidogynidae</taxon>
        <taxon>Meloidogyninae</taxon>
        <taxon>Meloidogyne</taxon>
    </lineage>
</organism>
<dbReference type="OrthoDB" id="3542292at2759"/>